<dbReference type="InterPro" id="IPR051400">
    <property type="entry name" value="HAD-like_hydrolase"/>
</dbReference>
<evidence type="ECO:0000256" key="1">
    <source>
        <dbReference type="ARBA" id="ARBA00001946"/>
    </source>
</evidence>
<keyword evidence="5" id="KW-1185">Reference proteome</keyword>
<comment type="caution">
    <text evidence="4">The sequence shown here is derived from an EMBL/GenBank/DDBJ whole genome shotgun (WGS) entry which is preliminary data.</text>
</comment>
<dbReference type="InterPro" id="IPR023214">
    <property type="entry name" value="HAD_sf"/>
</dbReference>
<dbReference type="SUPFAM" id="SSF56784">
    <property type="entry name" value="HAD-like"/>
    <property type="match status" value="1"/>
</dbReference>
<dbReference type="PANTHER" id="PTHR46470">
    <property type="entry name" value="N-ACYLNEURAMINATE-9-PHOSPHATASE"/>
    <property type="match status" value="1"/>
</dbReference>
<keyword evidence="3" id="KW-0460">Magnesium</keyword>
<comment type="cofactor">
    <cofactor evidence="1">
        <name>Mg(2+)</name>
        <dbReference type="ChEBI" id="CHEBI:18420"/>
    </cofactor>
</comment>
<proteinExistence type="predicted"/>
<dbReference type="Proteomes" id="UP000657385">
    <property type="component" value="Unassembled WGS sequence"/>
</dbReference>
<dbReference type="PRINTS" id="PR00413">
    <property type="entry name" value="HADHALOGNASE"/>
</dbReference>
<dbReference type="InterPro" id="IPR036412">
    <property type="entry name" value="HAD-like_sf"/>
</dbReference>
<dbReference type="SFLD" id="SFLDG01129">
    <property type="entry name" value="C1.5:_HAD__Beta-PGM__Phosphata"/>
    <property type="match status" value="1"/>
</dbReference>
<sequence>MSEDVRGVLWDIDDTLFDYSGAERAGILEHLAELDLLGEFASPEQAQAWWTADVEAAYGRFLAGEIGFQEQRRIRVEAFLARIGRATPDPDEWFARYLDAFARHRRVFDDVIPALDALGGYRHGLLSNSSSRYQEDKLAAIGLRGRFVSLVCSDEIGFAKPAPEAFLAGCAALGLAPEHVVYVGDRLTTDAEGALAAGLHAVWLDRNGAGDGLREGADVPRVRTLADLPELLRLIDFGAPPTIR</sequence>
<dbReference type="EMBL" id="JADPRT010000002">
    <property type="protein sequence ID" value="MBF9067347.1"/>
    <property type="molecule type" value="Genomic_DNA"/>
</dbReference>
<protein>
    <submittedName>
        <fullName evidence="4">HAD family hydrolase</fullName>
    </submittedName>
</protein>
<organism evidence="4 5">
    <name type="scientific">Streptacidiphilus fuscans</name>
    <dbReference type="NCBI Taxonomy" id="2789292"/>
    <lineage>
        <taxon>Bacteria</taxon>
        <taxon>Bacillati</taxon>
        <taxon>Actinomycetota</taxon>
        <taxon>Actinomycetes</taxon>
        <taxon>Kitasatosporales</taxon>
        <taxon>Streptomycetaceae</taxon>
        <taxon>Streptacidiphilus</taxon>
    </lineage>
</organism>
<evidence type="ECO:0000313" key="5">
    <source>
        <dbReference type="Proteomes" id="UP000657385"/>
    </source>
</evidence>
<accession>A0A931B279</accession>
<dbReference type="Gene3D" id="3.40.50.1000">
    <property type="entry name" value="HAD superfamily/HAD-like"/>
    <property type="match status" value="1"/>
</dbReference>
<dbReference type="AlphaFoldDB" id="A0A931B279"/>
<reference evidence="4" key="1">
    <citation type="submission" date="2020-11" db="EMBL/GenBank/DDBJ databases">
        <title>Isolation and identification of active actinomycetes.</title>
        <authorList>
            <person name="Yu B."/>
        </authorList>
    </citation>
    <scope>NUCLEOTIDE SEQUENCE</scope>
    <source>
        <strain evidence="4">NEAU-YB345</strain>
    </source>
</reference>
<dbReference type="GO" id="GO:0044281">
    <property type="term" value="P:small molecule metabolic process"/>
    <property type="evidence" value="ECO:0007669"/>
    <property type="project" value="UniProtKB-ARBA"/>
</dbReference>
<dbReference type="InterPro" id="IPR006439">
    <property type="entry name" value="HAD-SF_hydro_IA"/>
</dbReference>
<name>A0A931B279_9ACTN</name>
<evidence type="ECO:0000256" key="3">
    <source>
        <dbReference type="ARBA" id="ARBA00022842"/>
    </source>
</evidence>
<evidence type="ECO:0000256" key="2">
    <source>
        <dbReference type="ARBA" id="ARBA00022801"/>
    </source>
</evidence>
<dbReference type="Pfam" id="PF00702">
    <property type="entry name" value="Hydrolase"/>
    <property type="match status" value="1"/>
</dbReference>
<dbReference type="SFLD" id="SFLDS00003">
    <property type="entry name" value="Haloacid_Dehalogenase"/>
    <property type="match status" value="1"/>
</dbReference>
<evidence type="ECO:0000313" key="4">
    <source>
        <dbReference type="EMBL" id="MBF9067347.1"/>
    </source>
</evidence>
<dbReference type="Gene3D" id="1.20.120.710">
    <property type="entry name" value="Haloacid dehalogenase hydrolase-like domain"/>
    <property type="match status" value="1"/>
</dbReference>
<gene>
    <name evidence="4" type="ORF">I2501_04760</name>
</gene>
<keyword evidence="2 4" id="KW-0378">Hydrolase</keyword>
<dbReference type="PANTHER" id="PTHR46470:SF4">
    <property type="entry name" value="5-AMINO-6-(5-PHOSPHO-D-RIBITYLAMINO)URACIL PHOSPHATASE YIGB"/>
    <property type="match status" value="1"/>
</dbReference>
<dbReference type="NCBIfam" id="TIGR01549">
    <property type="entry name" value="HAD-SF-IA-v1"/>
    <property type="match status" value="1"/>
</dbReference>
<dbReference type="GO" id="GO:0016787">
    <property type="term" value="F:hydrolase activity"/>
    <property type="evidence" value="ECO:0007669"/>
    <property type="project" value="UniProtKB-KW"/>
</dbReference>